<reference evidence="2" key="1">
    <citation type="journal article" date="2014" name="Int. J. Syst. Evol. Microbiol.">
        <title>Complete genome sequence of Corynebacterium casei LMG S-19264T (=DSM 44701T), isolated from a smear-ripened cheese.</title>
        <authorList>
            <consortium name="US DOE Joint Genome Institute (JGI-PGF)"/>
            <person name="Walter F."/>
            <person name="Albersmeier A."/>
            <person name="Kalinowski J."/>
            <person name="Ruckert C."/>
        </authorList>
    </citation>
    <scope>NUCLEOTIDE SEQUENCE</scope>
    <source>
        <strain evidence="2">CCM 7684</strain>
    </source>
</reference>
<dbReference type="GO" id="GO:0003824">
    <property type="term" value="F:catalytic activity"/>
    <property type="evidence" value="ECO:0007669"/>
    <property type="project" value="InterPro"/>
</dbReference>
<proteinExistence type="predicted"/>
<dbReference type="Gene3D" id="3.90.1300.10">
    <property type="entry name" value="Amidase signature (AS) domain"/>
    <property type="match status" value="1"/>
</dbReference>
<dbReference type="EMBL" id="BMCP01000001">
    <property type="protein sequence ID" value="GGE28323.1"/>
    <property type="molecule type" value="Genomic_DNA"/>
</dbReference>
<dbReference type="AlphaFoldDB" id="A0A8J2VJA3"/>
<organism evidence="2 3">
    <name type="scientific">Agaricicola taiwanensis</name>
    <dbReference type="NCBI Taxonomy" id="591372"/>
    <lineage>
        <taxon>Bacteria</taxon>
        <taxon>Pseudomonadati</taxon>
        <taxon>Pseudomonadota</taxon>
        <taxon>Alphaproteobacteria</taxon>
        <taxon>Rhodobacterales</taxon>
        <taxon>Paracoccaceae</taxon>
        <taxon>Agaricicola</taxon>
    </lineage>
</organism>
<dbReference type="InterPro" id="IPR023631">
    <property type="entry name" value="Amidase_dom"/>
</dbReference>
<dbReference type="PANTHER" id="PTHR11895:SF176">
    <property type="entry name" value="AMIDASE AMID-RELATED"/>
    <property type="match status" value="1"/>
</dbReference>
<dbReference type="NCBIfam" id="NF005460">
    <property type="entry name" value="PRK07056.1"/>
    <property type="match status" value="1"/>
</dbReference>
<evidence type="ECO:0000313" key="2">
    <source>
        <dbReference type="EMBL" id="GGE28323.1"/>
    </source>
</evidence>
<dbReference type="Proteomes" id="UP000602745">
    <property type="component" value="Unassembled WGS sequence"/>
</dbReference>
<dbReference type="InterPro" id="IPR036928">
    <property type="entry name" value="AS_sf"/>
</dbReference>
<dbReference type="PANTHER" id="PTHR11895">
    <property type="entry name" value="TRANSAMIDASE"/>
    <property type="match status" value="1"/>
</dbReference>
<accession>A0A8J2VJA3</accession>
<evidence type="ECO:0000259" key="1">
    <source>
        <dbReference type="Pfam" id="PF01425"/>
    </source>
</evidence>
<gene>
    <name evidence="2" type="ORF">GCM10007276_01900</name>
</gene>
<dbReference type="Pfam" id="PF01425">
    <property type="entry name" value="Amidase"/>
    <property type="match status" value="1"/>
</dbReference>
<comment type="caution">
    <text evidence="2">The sequence shown here is derived from an EMBL/GenBank/DDBJ whole genome shotgun (WGS) entry which is preliminary data.</text>
</comment>
<dbReference type="SUPFAM" id="SSF75304">
    <property type="entry name" value="Amidase signature (AS) enzymes"/>
    <property type="match status" value="1"/>
</dbReference>
<protein>
    <submittedName>
        <fullName evidence="2">Amidase</fullName>
    </submittedName>
</protein>
<name>A0A8J2VJA3_9RHOB</name>
<feature type="domain" description="Amidase" evidence="1">
    <location>
        <begin position="23"/>
        <end position="441"/>
    </location>
</feature>
<dbReference type="RefSeq" id="WP_188407807.1">
    <property type="nucleotide sequence ID" value="NZ_BMCP01000001.1"/>
</dbReference>
<keyword evidence="3" id="KW-1185">Reference proteome</keyword>
<reference evidence="2" key="2">
    <citation type="submission" date="2020-09" db="EMBL/GenBank/DDBJ databases">
        <authorList>
            <person name="Sun Q."/>
            <person name="Sedlacek I."/>
        </authorList>
    </citation>
    <scope>NUCLEOTIDE SEQUENCE</scope>
    <source>
        <strain evidence="2">CCM 7684</strain>
    </source>
</reference>
<sequence>MEKQTLTRLSDDLRAGRTSAAALVEACLDRIADPAGQGGVTFLSVDGEGARKAAAAMDALRAAGAAPSPFAGIPISVKDLFDLAGQTTKAGSRALADAPPARADAPVIARLRAAGFVVVGRTNMTEFAFSGLGLNPHYGTPLSPASRHEGRIAGGSSSGAAVSLAEAMAHGAIGTDTGGSCRIPAAFCGLVGYKPTVGTVSGDGIIPLSRTLDSAGPIGRSVECTRILFDIMAGDVPAKGAAGIRQRDVANLTIAVPQTLVLDDMDEHVGRLFERSLSRLSKAGARVVEIKLAEFGEIPELNAKGGYPASEGYAWHRALLQSKKDLYDPRVALRLMRGEKQSAADYIDLEQARADFVRRVTERMSAYHALAFPTVPVVAPRLEVLETDDDAFTRVNLLVLRNSTAINMADGCAISIPMEEGDETPAGLTLAAAGGDDRRLLATAMAVEAALA</sequence>
<dbReference type="InterPro" id="IPR000120">
    <property type="entry name" value="Amidase"/>
</dbReference>
<evidence type="ECO:0000313" key="3">
    <source>
        <dbReference type="Proteomes" id="UP000602745"/>
    </source>
</evidence>